<dbReference type="AlphaFoldDB" id="A0AA40BYF8"/>
<keyword evidence="2" id="KW-0812">Transmembrane</keyword>
<dbReference type="InterPro" id="IPR037504">
    <property type="entry name" value="PSI_induc_2"/>
</dbReference>
<protein>
    <recommendedName>
        <fullName evidence="5">Fibroin-3 related protein</fullName>
    </recommendedName>
</protein>
<proteinExistence type="predicted"/>
<evidence type="ECO:0000313" key="3">
    <source>
        <dbReference type="EMBL" id="KAK0618200.1"/>
    </source>
</evidence>
<dbReference type="PANTHER" id="PTHR40018">
    <property type="entry name" value="[PSI+] INDUCTION PROTEIN 2"/>
    <property type="match status" value="1"/>
</dbReference>
<sequence>MPAVDVAMRRSLRGGFLDLLAASLRPALQRRDIQGEITDVKMAFSSWDNCMQATYCKWPVIAIIIIGGLIIASIIWCIVRCACCGLSCCCSCFQCFKCCGNCCGCCDPPRGSRNKYLDEPYIPPNQQYKPQEPMNPAWSRDPGYAMGPMSPAVSRPAAAAAAPPQFAEFDAKSGAAHEDALPAMPVWDEAGSKKVLVEEEAVELKPLNKPEANAQNPAMMAGAIAQNPSRSPENRSPYGPPLGIPGRGQDNRSPYGPSPGHSPEHRSPYGPPGNNPPTAGYFPPGGVESDPYAQNGQDYHQARVAYGQGPEQGYGVPVAAIGQGRRSPRMYNDGGYQDDRGSAAPTRQNTYDNYGGMPGRQQQQGGYDQVQQGGYDQAQQGGYDSYGAQGVGQGYGAGGPRRAPRDRQIAGYPQDQMRGSPAPQADYGGAAYDSRPNTGRNYSSESTRPLRGPQRQYSHDVMPTPVTAGGQVDDGGRFDFSSAYSRPAAAAAAANQNSYRQASPAIPEPQQSAYLGYKPYQPGQQQQQQQQQGWSGL</sequence>
<feature type="region of interest" description="Disordered" evidence="1">
    <location>
        <begin position="226"/>
        <end position="537"/>
    </location>
</feature>
<keyword evidence="2" id="KW-1133">Transmembrane helix</keyword>
<feature type="compositionally biased region" description="Gly residues" evidence="1">
    <location>
        <begin position="389"/>
        <end position="399"/>
    </location>
</feature>
<dbReference type="GO" id="GO:0005886">
    <property type="term" value="C:plasma membrane"/>
    <property type="evidence" value="ECO:0007669"/>
    <property type="project" value="TreeGrafter"/>
</dbReference>
<keyword evidence="2" id="KW-0472">Membrane</keyword>
<dbReference type="Proteomes" id="UP001174934">
    <property type="component" value="Unassembled WGS sequence"/>
</dbReference>
<feature type="compositionally biased region" description="Low complexity" evidence="1">
    <location>
        <begin position="359"/>
        <end position="388"/>
    </location>
</feature>
<gene>
    <name evidence="3" type="ORF">B0T17DRAFT_509750</name>
</gene>
<organism evidence="3 4">
    <name type="scientific">Bombardia bombarda</name>
    <dbReference type="NCBI Taxonomy" id="252184"/>
    <lineage>
        <taxon>Eukaryota</taxon>
        <taxon>Fungi</taxon>
        <taxon>Dikarya</taxon>
        <taxon>Ascomycota</taxon>
        <taxon>Pezizomycotina</taxon>
        <taxon>Sordariomycetes</taxon>
        <taxon>Sordariomycetidae</taxon>
        <taxon>Sordariales</taxon>
        <taxon>Lasiosphaeriaceae</taxon>
        <taxon>Bombardia</taxon>
    </lineage>
</organism>
<evidence type="ECO:0000313" key="4">
    <source>
        <dbReference type="Proteomes" id="UP001174934"/>
    </source>
</evidence>
<comment type="caution">
    <text evidence="3">The sequence shown here is derived from an EMBL/GenBank/DDBJ whole genome shotgun (WGS) entry which is preliminary data.</text>
</comment>
<evidence type="ECO:0000256" key="1">
    <source>
        <dbReference type="SAM" id="MobiDB-lite"/>
    </source>
</evidence>
<dbReference type="PANTHER" id="PTHR40018:SF1">
    <property type="entry name" value="[PSI+] INDUCTION PROTEIN 2"/>
    <property type="match status" value="1"/>
</dbReference>
<feature type="compositionally biased region" description="Polar residues" evidence="1">
    <location>
        <begin position="435"/>
        <end position="447"/>
    </location>
</feature>
<evidence type="ECO:0008006" key="5">
    <source>
        <dbReference type="Google" id="ProtNLM"/>
    </source>
</evidence>
<feature type="compositionally biased region" description="Low complexity" evidence="1">
    <location>
        <begin position="524"/>
        <end position="537"/>
    </location>
</feature>
<feature type="compositionally biased region" description="Low complexity" evidence="1">
    <location>
        <begin position="481"/>
        <end position="503"/>
    </location>
</feature>
<keyword evidence="4" id="KW-1185">Reference proteome</keyword>
<evidence type="ECO:0000256" key="2">
    <source>
        <dbReference type="SAM" id="Phobius"/>
    </source>
</evidence>
<accession>A0AA40BYF8</accession>
<dbReference type="GO" id="GO:0005935">
    <property type="term" value="C:cellular bud neck"/>
    <property type="evidence" value="ECO:0007669"/>
    <property type="project" value="TreeGrafter"/>
</dbReference>
<reference evidence="3" key="1">
    <citation type="submission" date="2023-06" db="EMBL/GenBank/DDBJ databases">
        <title>Genome-scale phylogeny and comparative genomics of the fungal order Sordariales.</title>
        <authorList>
            <consortium name="Lawrence Berkeley National Laboratory"/>
            <person name="Hensen N."/>
            <person name="Bonometti L."/>
            <person name="Westerberg I."/>
            <person name="Brannstrom I.O."/>
            <person name="Guillou S."/>
            <person name="Cros-Aarteil S."/>
            <person name="Calhoun S."/>
            <person name="Haridas S."/>
            <person name="Kuo A."/>
            <person name="Mondo S."/>
            <person name="Pangilinan J."/>
            <person name="Riley R."/>
            <person name="LaButti K."/>
            <person name="Andreopoulos B."/>
            <person name="Lipzen A."/>
            <person name="Chen C."/>
            <person name="Yanf M."/>
            <person name="Daum C."/>
            <person name="Ng V."/>
            <person name="Clum A."/>
            <person name="Steindorff A."/>
            <person name="Ohm R."/>
            <person name="Martin F."/>
            <person name="Silar P."/>
            <person name="Natvig D."/>
            <person name="Lalanne C."/>
            <person name="Gautier V."/>
            <person name="Ament-velasquez S.L."/>
            <person name="Kruys A."/>
            <person name="Hutchinson M.I."/>
            <person name="Powell A.J."/>
            <person name="Barry K."/>
            <person name="Miller A.N."/>
            <person name="Grigoriev I.V."/>
            <person name="Debuchy R."/>
            <person name="Gladieux P."/>
            <person name="Thoren M.H."/>
            <person name="Johannesson H."/>
        </authorList>
    </citation>
    <scope>NUCLEOTIDE SEQUENCE</scope>
    <source>
        <strain evidence="3">SMH3391-2</strain>
    </source>
</reference>
<name>A0AA40BYF8_9PEZI</name>
<feature type="transmembrane region" description="Helical" evidence="2">
    <location>
        <begin position="58"/>
        <end position="79"/>
    </location>
</feature>
<dbReference type="EMBL" id="JAULSR010000005">
    <property type="protein sequence ID" value="KAK0618200.1"/>
    <property type="molecule type" value="Genomic_DNA"/>
</dbReference>